<dbReference type="InterPro" id="IPR006680">
    <property type="entry name" value="Amidohydro-rel"/>
</dbReference>
<evidence type="ECO:0000313" key="11">
    <source>
        <dbReference type="Proteomes" id="UP000243978"/>
    </source>
</evidence>
<dbReference type="OrthoDB" id="9775759at2"/>
<gene>
    <name evidence="10" type="ORF">C8N43_0087</name>
</gene>
<dbReference type="GO" id="GO:0005829">
    <property type="term" value="C:cytosol"/>
    <property type="evidence" value="ECO:0007669"/>
    <property type="project" value="TreeGrafter"/>
</dbReference>
<evidence type="ECO:0000259" key="9">
    <source>
        <dbReference type="Pfam" id="PF01979"/>
    </source>
</evidence>
<dbReference type="FunFam" id="3.20.20.140:FF:000217">
    <property type="entry name" value="Dihydropyrimidinase-related protein 1"/>
    <property type="match status" value="1"/>
</dbReference>
<feature type="modified residue" description="N6-carboxylysine" evidence="8">
    <location>
        <position position="153"/>
    </location>
</feature>
<dbReference type="InterPro" id="IPR011778">
    <property type="entry name" value="Hydantoinase/dihydroPyrase"/>
</dbReference>
<dbReference type="GO" id="GO:0046872">
    <property type="term" value="F:metal ion binding"/>
    <property type="evidence" value="ECO:0007669"/>
    <property type="project" value="UniProtKB-KW"/>
</dbReference>
<keyword evidence="3" id="KW-0597">Phosphoprotein</keyword>
<dbReference type="PANTHER" id="PTHR11647">
    <property type="entry name" value="HYDRANTOINASE/DIHYDROPYRIMIDINASE FAMILY MEMBER"/>
    <property type="match status" value="1"/>
</dbReference>
<dbReference type="EMBL" id="QBKS01000001">
    <property type="protein sequence ID" value="PTX55451.1"/>
    <property type="molecule type" value="Genomic_DNA"/>
</dbReference>
<evidence type="ECO:0000256" key="5">
    <source>
        <dbReference type="ARBA" id="ARBA00022801"/>
    </source>
</evidence>
<sequence>MATYDTVITGGTVANACATFKADVGIKDGQIAALGLGLGDAQHVIDARGKYVLPGGIETHCHIAQESSMGMMTADDYFTGSVSAAFGGNTTIVPFAAQQRGQTIPEVLQTYDDRAAPKSVLDYSYHLIVTDPTEVALKKDLPAAFARGITSFKVFMTYDKMIVSDEKFLDILVMARENGGLTMVHAENNAMIKWMVGRLLERGYDAPKYHAVSHPAAAEVEAVRRGIALASFVEAPLLFVHISTDAGARAIAEARMDGRMIFGETCPQYMFLTADDLDRPGVEGAKFCCSPPLRDVQTQTDMWRHLNAGSLQLYSSDHAPYRFDKSGKLSTGDTPPFKTIANGLPGIELRAPLLFSEGVQTGRITLEQFVALTASNAARLFGMGHRKGAIAIGYDADIAIWDPEKTTQVTAAGMHDNMDYTPFEGWELNGWPVTVINQGRIIVDGGELKAKAGDGSFIPRKPFDPTGFLPPRAPEMAQATNFGAKLF</sequence>
<comment type="similarity">
    <text evidence="2">Belongs to the metallo-dependent hydrolases superfamily. Hydantoinase/dihydropyrimidinase family.</text>
</comment>
<dbReference type="Gene3D" id="2.30.40.10">
    <property type="entry name" value="Urease, subunit C, domain 1"/>
    <property type="match status" value="1"/>
</dbReference>
<dbReference type="AlphaFoldDB" id="A0A2T6BHB2"/>
<evidence type="ECO:0000256" key="6">
    <source>
        <dbReference type="ARBA" id="ARBA00055040"/>
    </source>
</evidence>
<dbReference type="GO" id="GO:0016812">
    <property type="term" value="F:hydrolase activity, acting on carbon-nitrogen (but not peptide) bonds, in cyclic amides"/>
    <property type="evidence" value="ECO:0007669"/>
    <property type="project" value="TreeGrafter"/>
</dbReference>
<keyword evidence="4" id="KW-0479">Metal-binding</keyword>
<reference evidence="10 11" key="1">
    <citation type="submission" date="2018-04" db="EMBL/GenBank/DDBJ databases">
        <title>Genomic Encyclopedia of Archaeal and Bacterial Type Strains, Phase II (KMG-II): from individual species to whole genera.</title>
        <authorList>
            <person name="Goeker M."/>
        </authorList>
    </citation>
    <scope>NUCLEOTIDE SEQUENCE [LARGE SCALE GENOMIC DNA]</scope>
    <source>
        <strain evidence="10 11">DSM 100977</strain>
    </source>
</reference>
<comment type="caution">
    <text evidence="10">The sequence shown here is derived from an EMBL/GenBank/DDBJ whole genome shotgun (WGS) entry which is preliminary data.</text>
</comment>
<dbReference type="RefSeq" id="WP_107843736.1">
    <property type="nucleotide sequence ID" value="NZ_QBKS01000001.1"/>
</dbReference>
<dbReference type="SUPFAM" id="SSF51556">
    <property type="entry name" value="Metallo-dependent hydrolases"/>
    <property type="match status" value="1"/>
</dbReference>
<dbReference type="InterPro" id="IPR050378">
    <property type="entry name" value="Metallo-dep_Hydrolases_sf"/>
</dbReference>
<feature type="domain" description="Amidohydrolase-related" evidence="9">
    <location>
        <begin position="51"/>
        <end position="441"/>
    </location>
</feature>
<evidence type="ECO:0000256" key="4">
    <source>
        <dbReference type="ARBA" id="ARBA00022723"/>
    </source>
</evidence>
<proteinExistence type="inferred from homology"/>
<keyword evidence="5" id="KW-0378">Hydrolase</keyword>
<comment type="function">
    <text evidence="6">Catalyzes the stereospecific hydrolysis of the cyclic amide bond of D-hydantoin derivatives.</text>
</comment>
<dbReference type="InterPro" id="IPR011059">
    <property type="entry name" value="Metal-dep_hydrolase_composite"/>
</dbReference>
<dbReference type="InterPro" id="IPR032466">
    <property type="entry name" value="Metal_Hydrolase"/>
</dbReference>
<dbReference type="SUPFAM" id="SSF51338">
    <property type="entry name" value="Composite domain of metallo-dependent hydrolases"/>
    <property type="match status" value="2"/>
</dbReference>
<dbReference type="NCBIfam" id="NF009941">
    <property type="entry name" value="PRK13404.1"/>
    <property type="match status" value="1"/>
</dbReference>
<keyword evidence="11" id="KW-1185">Reference proteome</keyword>
<dbReference type="Gene3D" id="3.20.20.140">
    <property type="entry name" value="Metal-dependent hydrolases"/>
    <property type="match status" value="1"/>
</dbReference>
<evidence type="ECO:0000256" key="1">
    <source>
        <dbReference type="ARBA" id="ARBA00001947"/>
    </source>
</evidence>
<dbReference type="Proteomes" id="UP000243978">
    <property type="component" value="Unassembled WGS sequence"/>
</dbReference>
<evidence type="ECO:0000256" key="8">
    <source>
        <dbReference type="PIRSR" id="PIRSR611778-50"/>
    </source>
</evidence>
<evidence type="ECO:0000256" key="7">
    <source>
        <dbReference type="ARBA" id="ARBA00068457"/>
    </source>
</evidence>
<accession>A0A2T6BHB2</accession>
<comment type="PTM">
    <text evidence="8">Carbamylation allows a single lysine to coordinate two divalent metal cations.</text>
</comment>
<dbReference type="NCBIfam" id="TIGR02033">
    <property type="entry name" value="D-hydantoinase"/>
    <property type="match status" value="1"/>
</dbReference>
<comment type="cofactor">
    <cofactor evidence="1">
        <name>Zn(2+)</name>
        <dbReference type="ChEBI" id="CHEBI:29105"/>
    </cofactor>
</comment>
<name>A0A2T6BHB2_9RHOB</name>
<dbReference type="Pfam" id="PF01979">
    <property type="entry name" value="Amidohydro_1"/>
    <property type="match status" value="1"/>
</dbReference>
<dbReference type="PANTHER" id="PTHR11647:SF1">
    <property type="entry name" value="COLLAPSIN RESPONSE MEDIATOR PROTEIN"/>
    <property type="match status" value="1"/>
</dbReference>
<protein>
    <recommendedName>
        <fullName evidence="7">D-hydantoinase</fullName>
    </recommendedName>
</protein>
<organism evidence="10 11">
    <name type="scientific">Litoreibacter ponti</name>
    <dbReference type="NCBI Taxonomy" id="1510457"/>
    <lineage>
        <taxon>Bacteria</taxon>
        <taxon>Pseudomonadati</taxon>
        <taxon>Pseudomonadota</taxon>
        <taxon>Alphaproteobacteria</taxon>
        <taxon>Rhodobacterales</taxon>
        <taxon>Roseobacteraceae</taxon>
        <taxon>Litoreibacter</taxon>
    </lineage>
</organism>
<dbReference type="CDD" id="cd01314">
    <property type="entry name" value="D-HYD"/>
    <property type="match status" value="1"/>
</dbReference>
<evidence type="ECO:0000256" key="2">
    <source>
        <dbReference type="ARBA" id="ARBA00008829"/>
    </source>
</evidence>
<evidence type="ECO:0000313" key="10">
    <source>
        <dbReference type="EMBL" id="PTX55451.1"/>
    </source>
</evidence>
<evidence type="ECO:0000256" key="3">
    <source>
        <dbReference type="ARBA" id="ARBA00022553"/>
    </source>
</evidence>